<evidence type="ECO:0000259" key="2">
    <source>
        <dbReference type="Pfam" id="PF00144"/>
    </source>
</evidence>
<sequence length="414" mass="43812">MAFGPCFALVEPLRANRGLYWSVRWALSQAQSDDRAVMPKILNMGRAVVCGLYATVLGLALVATSPQVACGQPALAVDSIGQALMENHPGGAVIGLLRGDTTAVHAFGAVDSTGRRPTARTVFEIGSVTKTFTGLLLADAIERGEVGRSTSVTTLLPDSVTVGTTDSTTMTLGHLATHRSGLPRLPSNLGATARPGDPYAAYGDSALYAFLDDYTLSRAPGAKYEYSNLGMGLLGQLLARRADTTYAALVRRRITGPLGLPDTRVHLSPERADRFAQGHDRMGRPTPPWHFEALAGAGALRSTAADLLAYLRAHRHALEAASGPTLGLQQAMRRALRPRAPTGRDSTRVGLGWHQSTRDGHAVLWHNGGTGGFRSVVALDRETGDGVVVLVSAALSSRTVLKTGRALLRALRSD</sequence>
<reference evidence="3 4" key="1">
    <citation type="journal article" date="2010" name="ISME J.">
        <title>Fine-scale evolution: genomic, phenotypic and ecological differentiation in two coexisting Salinibacter ruber strains.</title>
        <authorList>
            <person name="Pena A."/>
            <person name="Teeling H."/>
            <person name="Huerta-Cepas J."/>
            <person name="Santos F."/>
            <person name="Yarza P."/>
            <person name="Brito-Echeverria J."/>
            <person name="Lucio M."/>
            <person name="Schmitt-Kopplin P."/>
            <person name="Meseguer I."/>
            <person name="Schenowitz C."/>
            <person name="Dossat C."/>
            <person name="Barbe V."/>
            <person name="Dopazo J."/>
            <person name="Rossello-Mora R."/>
            <person name="Schuler M."/>
            <person name="Glockner F.O."/>
            <person name="Amann R."/>
            <person name="Gabaldon T."/>
            <person name="Anton J."/>
        </authorList>
    </citation>
    <scope>NUCLEOTIDE SEQUENCE [LARGE SCALE GENOMIC DNA]</scope>
    <source>
        <strain evidence="3 4">M8</strain>
    </source>
</reference>
<dbReference type="PATRIC" id="fig|761659.10.peg.3196"/>
<dbReference type="HOGENOM" id="CLU_020027_7_0_10"/>
<proteinExistence type="inferred from homology"/>
<dbReference type="InterPro" id="IPR001466">
    <property type="entry name" value="Beta-lactam-related"/>
</dbReference>
<dbReference type="PANTHER" id="PTHR22935">
    <property type="entry name" value="PENICILLIN-BINDING PROTEIN"/>
    <property type="match status" value="1"/>
</dbReference>
<dbReference type="PANTHER" id="PTHR22935:SF95">
    <property type="entry name" value="BETA-LACTAMASE-LIKE 1-RELATED"/>
    <property type="match status" value="1"/>
</dbReference>
<organism evidence="3 4">
    <name type="scientific">Salinibacter ruber (strain M8)</name>
    <dbReference type="NCBI Taxonomy" id="761659"/>
    <lineage>
        <taxon>Bacteria</taxon>
        <taxon>Pseudomonadati</taxon>
        <taxon>Rhodothermota</taxon>
        <taxon>Rhodothermia</taxon>
        <taxon>Rhodothermales</taxon>
        <taxon>Salinibacteraceae</taxon>
        <taxon>Salinibacter</taxon>
    </lineage>
</organism>
<evidence type="ECO:0000256" key="1">
    <source>
        <dbReference type="ARBA" id="ARBA00038473"/>
    </source>
</evidence>
<dbReference type="InterPro" id="IPR051478">
    <property type="entry name" value="Beta-lactamase-like_AB/R"/>
</dbReference>
<evidence type="ECO:0000313" key="3">
    <source>
        <dbReference type="EMBL" id="CBH25851.1"/>
    </source>
</evidence>
<accession>D5HCU6</accession>
<dbReference type="EC" id="3.5.2.6" evidence="3"/>
<comment type="similarity">
    <text evidence="1">Belongs to the beta-lactamase family.</text>
</comment>
<dbReference type="SUPFAM" id="SSF56601">
    <property type="entry name" value="beta-lactamase/transpeptidase-like"/>
    <property type="match status" value="1"/>
</dbReference>
<dbReference type="GO" id="GO:0008800">
    <property type="term" value="F:beta-lactamase activity"/>
    <property type="evidence" value="ECO:0007669"/>
    <property type="project" value="UniProtKB-EC"/>
</dbReference>
<keyword evidence="3" id="KW-0378">Hydrolase</keyword>
<dbReference type="KEGG" id="srm:SRM_02930"/>
<dbReference type="EMBL" id="FP565814">
    <property type="protein sequence ID" value="CBH25851.1"/>
    <property type="molecule type" value="Genomic_DNA"/>
</dbReference>
<reference evidence="4" key="2">
    <citation type="submission" date="2010-04" db="EMBL/GenBank/DDBJ databases">
        <title>Genome sequence of Salinibacter ruber M8.</title>
        <authorList>
            <consortium name="Genoscope"/>
        </authorList>
    </citation>
    <scope>NUCLEOTIDE SEQUENCE [LARGE SCALE GENOMIC DNA]</scope>
    <source>
        <strain evidence="4">M8</strain>
    </source>
</reference>
<dbReference type="Pfam" id="PF00144">
    <property type="entry name" value="Beta-lactamase"/>
    <property type="match status" value="1"/>
</dbReference>
<evidence type="ECO:0000313" key="4">
    <source>
        <dbReference type="Proteomes" id="UP000000933"/>
    </source>
</evidence>
<feature type="domain" description="Beta-lactamase-related" evidence="2">
    <location>
        <begin position="81"/>
        <end position="396"/>
    </location>
</feature>
<name>D5HCU6_SALRM</name>
<dbReference type="Gene3D" id="3.40.710.10">
    <property type="entry name" value="DD-peptidase/beta-lactamase superfamily"/>
    <property type="match status" value="1"/>
</dbReference>
<gene>
    <name evidence="3" type="primary">ampC</name>
    <name evidence="3" type="ordered locus">SRM_02930</name>
</gene>
<dbReference type="InterPro" id="IPR012338">
    <property type="entry name" value="Beta-lactam/transpept-like"/>
</dbReference>
<protein>
    <submittedName>
        <fullName evidence="3">Beta-lactamase</fullName>
        <ecNumber evidence="3">3.5.2.6</ecNumber>
    </submittedName>
</protein>
<dbReference type="Proteomes" id="UP000000933">
    <property type="component" value="Chromosome"/>
</dbReference>
<dbReference type="AlphaFoldDB" id="D5HCU6"/>